<keyword evidence="2" id="KW-0012">Acyltransferase</keyword>
<dbReference type="Pfam" id="PF00814">
    <property type="entry name" value="TsaD"/>
    <property type="match status" value="1"/>
</dbReference>
<organism evidence="2 3">
    <name type="scientific">Fictibacillus marinisediminis</name>
    <dbReference type="NCBI Taxonomy" id="2878389"/>
    <lineage>
        <taxon>Bacteria</taxon>
        <taxon>Bacillati</taxon>
        <taxon>Bacillota</taxon>
        <taxon>Bacilli</taxon>
        <taxon>Bacillales</taxon>
        <taxon>Fictibacillaceae</taxon>
        <taxon>Fictibacillus</taxon>
    </lineage>
</organism>
<protein>
    <submittedName>
        <fullName evidence="2">tRNA (Adenosine(37)-N6)-threonylcarbamoyltransferase complex dimerization subunit type 1 TsaB</fullName>
        <ecNumber evidence="2">2.3.1.234</ecNumber>
    </submittedName>
</protein>
<dbReference type="PANTHER" id="PTHR11735">
    <property type="entry name" value="TRNA N6-ADENOSINE THREONYLCARBAMOYLTRANSFERASE"/>
    <property type="match status" value="1"/>
</dbReference>
<sequence>MKALAIDTSNLVMGIAVVDGEKVIGDYTTNLKKNHSIRVMPAIHDLLKEMNMKPADLDRIITAKGPGSYTGVRIGVTVAKTLAWALKKELAGVSSLEVLAQNGKYFNGYVCPLFDARRTQLYTGLYGCEEGSFQAVKEDRLALRSSWLEELKRLEKPVLFLGNDLELHKESILEELGDQAVFGTSADHNPRPSELARIGMGKEPESVHHFVPSYLQLAEAEVNWLAAQKK</sequence>
<dbReference type="Gene3D" id="3.30.420.40">
    <property type="match status" value="2"/>
</dbReference>
<keyword evidence="2" id="KW-0808">Transferase</keyword>
<dbReference type="SUPFAM" id="SSF53067">
    <property type="entry name" value="Actin-like ATPase domain"/>
    <property type="match status" value="2"/>
</dbReference>
<gene>
    <name evidence="2" type="primary">tsaB</name>
    <name evidence="2" type="ORF">LCY76_01520</name>
</gene>
<proteinExistence type="predicted"/>
<dbReference type="CDD" id="cd24032">
    <property type="entry name" value="ASKHA_NBD_TsaB"/>
    <property type="match status" value="1"/>
</dbReference>
<evidence type="ECO:0000313" key="2">
    <source>
        <dbReference type="EMBL" id="MCK6255308.1"/>
    </source>
</evidence>
<evidence type="ECO:0000259" key="1">
    <source>
        <dbReference type="Pfam" id="PF00814"/>
    </source>
</evidence>
<comment type="caution">
    <text evidence="2">The sequence shown here is derived from an EMBL/GenBank/DDBJ whole genome shotgun (WGS) entry which is preliminary data.</text>
</comment>
<dbReference type="NCBIfam" id="TIGR03725">
    <property type="entry name" value="T6A_YeaZ"/>
    <property type="match status" value="1"/>
</dbReference>
<dbReference type="EMBL" id="JAIWJX010000002">
    <property type="protein sequence ID" value="MCK6255308.1"/>
    <property type="molecule type" value="Genomic_DNA"/>
</dbReference>
<accession>A0A9X1X9N0</accession>
<dbReference type="AlphaFoldDB" id="A0A9X1X9N0"/>
<dbReference type="InterPro" id="IPR043129">
    <property type="entry name" value="ATPase_NBD"/>
</dbReference>
<dbReference type="EC" id="2.3.1.234" evidence="2"/>
<reference evidence="2" key="1">
    <citation type="submission" date="2021-09" db="EMBL/GenBank/DDBJ databases">
        <title>Genome analysis of Fictibacillus sp. KIGAM418 isolated from marine sediment.</title>
        <authorList>
            <person name="Seo M.-J."/>
            <person name="Cho E.-S."/>
            <person name="Hwang C.Y."/>
        </authorList>
    </citation>
    <scope>NUCLEOTIDE SEQUENCE</scope>
    <source>
        <strain evidence="2">KIGAM418</strain>
    </source>
</reference>
<dbReference type="GO" id="GO:0005829">
    <property type="term" value="C:cytosol"/>
    <property type="evidence" value="ECO:0007669"/>
    <property type="project" value="TreeGrafter"/>
</dbReference>
<dbReference type="RefSeq" id="WP_248251161.1">
    <property type="nucleotide sequence ID" value="NZ_JAIWJX010000002.1"/>
</dbReference>
<dbReference type="GO" id="GO:0061711">
    <property type="term" value="F:tRNA N(6)-L-threonylcarbamoyladenine synthase activity"/>
    <property type="evidence" value="ECO:0007669"/>
    <property type="project" value="UniProtKB-EC"/>
</dbReference>
<feature type="domain" description="Gcp-like" evidence="1">
    <location>
        <begin position="32"/>
        <end position="224"/>
    </location>
</feature>
<dbReference type="Proteomes" id="UP001139011">
    <property type="component" value="Unassembled WGS sequence"/>
</dbReference>
<evidence type="ECO:0000313" key="3">
    <source>
        <dbReference type="Proteomes" id="UP001139011"/>
    </source>
</evidence>
<dbReference type="GO" id="GO:0002949">
    <property type="term" value="P:tRNA threonylcarbamoyladenosine modification"/>
    <property type="evidence" value="ECO:0007669"/>
    <property type="project" value="InterPro"/>
</dbReference>
<name>A0A9X1X9N0_9BACL</name>
<dbReference type="InterPro" id="IPR022496">
    <property type="entry name" value="T6A_TsaB"/>
</dbReference>
<keyword evidence="3" id="KW-1185">Reference proteome</keyword>
<dbReference type="PANTHER" id="PTHR11735:SF11">
    <property type="entry name" value="TRNA THREONYLCARBAMOYLADENOSINE BIOSYNTHESIS PROTEIN TSAB"/>
    <property type="match status" value="1"/>
</dbReference>
<dbReference type="InterPro" id="IPR000905">
    <property type="entry name" value="Gcp-like_dom"/>
</dbReference>